<dbReference type="AlphaFoldDB" id="A0A3B0PPI6"/>
<protein>
    <submittedName>
        <fullName evidence="1">CRISPR-associated protein Cas9/Csn1, subtype II/NMEMI</fullName>
    </submittedName>
</protein>
<sequence>MIFNEINELSTIRSYSIYLTGWFINQEFKKAYLNKLLDLLIKTNSEKPIDARQFKKLREETIAESIGKETLKDVESEEKLEKEDHKW</sequence>
<dbReference type="EMBL" id="LS991952">
    <property type="protein sequence ID" value="SYV95564.1"/>
    <property type="molecule type" value="Genomic_DNA"/>
</dbReference>
<gene>
    <name evidence="1" type="ORF">NCTC10115_01472</name>
</gene>
<organism evidence="1 2">
    <name type="scientific">Mycoplasmoides gallisepticum</name>
    <name type="common">Mycoplasma gallisepticum</name>
    <dbReference type="NCBI Taxonomy" id="2096"/>
    <lineage>
        <taxon>Bacteria</taxon>
        <taxon>Bacillati</taxon>
        <taxon>Mycoplasmatota</taxon>
        <taxon>Mycoplasmoidales</taxon>
        <taxon>Mycoplasmoidaceae</taxon>
        <taxon>Mycoplasmoides</taxon>
    </lineage>
</organism>
<evidence type="ECO:0000313" key="1">
    <source>
        <dbReference type="EMBL" id="SYV95564.1"/>
    </source>
</evidence>
<proteinExistence type="predicted"/>
<name>A0A3B0PPI6_MYCGL</name>
<evidence type="ECO:0000313" key="2">
    <source>
        <dbReference type="Proteomes" id="UP000260136"/>
    </source>
</evidence>
<accession>A0A3B0PPI6</accession>
<reference evidence="2" key="1">
    <citation type="submission" date="2018-06" db="EMBL/GenBank/DDBJ databases">
        <authorList>
            <consortium name="Pathogen Informatics"/>
        </authorList>
    </citation>
    <scope>NUCLEOTIDE SEQUENCE [LARGE SCALE GENOMIC DNA]</scope>
    <source>
        <strain evidence="2">NCTC10115</strain>
    </source>
</reference>
<dbReference type="Proteomes" id="UP000260136">
    <property type="component" value="Chromosome"/>
</dbReference>
<feature type="non-terminal residue" evidence="1">
    <location>
        <position position="87"/>
    </location>
</feature>